<feature type="transmembrane region" description="Helical" evidence="7">
    <location>
        <begin position="58"/>
        <end position="77"/>
    </location>
</feature>
<keyword evidence="4" id="KW-0378">Hydrolase</keyword>
<evidence type="ECO:0000256" key="2">
    <source>
        <dbReference type="ARBA" id="ARBA00022475"/>
    </source>
</evidence>
<dbReference type="InterPro" id="IPR036938">
    <property type="entry name" value="PAP2/HPO_sf"/>
</dbReference>
<dbReference type="PANTHER" id="PTHR14969:SF62">
    <property type="entry name" value="DECAPRENYLPHOSPHORYL-5-PHOSPHORIBOSE PHOSPHATASE RV3807C-RELATED"/>
    <property type="match status" value="1"/>
</dbReference>
<comment type="caution">
    <text evidence="9">The sequence shown here is derived from an EMBL/GenBank/DDBJ whole genome shotgun (WGS) entry which is preliminary data.</text>
</comment>
<evidence type="ECO:0000313" key="10">
    <source>
        <dbReference type="Proteomes" id="UP000469523"/>
    </source>
</evidence>
<dbReference type="GO" id="GO:0016787">
    <property type="term" value="F:hydrolase activity"/>
    <property type="evidence" value="ECO:0007669"/>
    <property type="project" value="UniProtKB-KW"/>
</dbReference>
<evidence type="ECO:0000259" key="8">
    <source>
        <dbReference type="SMART" id="SM00014"/>
    </source>
</evidence>
<organism evidence="9 10">
    <name type="scientific">Tissierella pigra</name>
    <dbReference type="NCBI Taxonomy" id="2607614"/>
    <lineage>
        <taxon>Bacteria</taxon>
        <taxon>Bacillati</taxon>
        <taxon>Bacillota</taxon>
        <taxon>Tissierellia</taxon>
        <taxon>Tissierellales</taxon>
        <taxon>Tissierellaceae</taxon>
        <taxon>Tissierella</taxon>
    </lineage>
</organism>
<gene>
    <name evidence="9" type="ORF">FYJ83_09015</name>
</gene>
<dbReference type="SMART" id="SM00014">
    <property type="entry name" value="acidPPc"/>
    <property type="match status" value="1"/>
</dbReference>
<protein>
    <submittedName>
        <fullName evidence="9">Phosphatase PAP2 family protein</fullName>
    </submittedName>
</protein>
<reference evidence="9 10" key="1">
    <citation type="submission" date="2019-09" db="EMBL/GenBank/DDBJ databases">
        <title>In-depth cultivation of the pig gut microbiome towards novel bacterial diversity and tailored functional studies.</title>
        <authorList>
            <person name="Wylensek D."/>
            <person name="Hitch T.C.A."/>
            <person name="Clavel T."/>
        </authorList>
    </citation>
    <scope>NUCLEOTIDE SEQUENCE [LARGE SCALE GENOMIC DNA]</scope>
    <source>
        <strain evidence="9 10">WCA3-693-APC-4?</strain>
    </source>
</reference>
<keyword evidence="10" id="KW-1185">Reference proteome</keyword>
<dbReference type="EMBL" id="VUNQ01000016">
    <property type="protein sequence ID" value="MSU01604.1"/>
    <property type="molecule type" value="Genomic_DNA"/>
</dbReference>
<evidence type="ECO:0000256" key="1">
    <source>
        <dbReference type="ARBA" id="ARBA00004651"/>
    </source>
</evidence>
<dbReference type="Proteomes" id="UP000469523">
    <property type="component" value="Unassembled WGS sequence"/>
</dbReference>
<evidence type="ECO:0000313" key="9">
    <source>
        <dbReference type="EMBL" id="MSU01604.1"/>
    </source>
</evidence>
<evidence type="ECO:0000256" key="6">
    <source>
        <dbReference type="ARBA" id="ARBA00023136"/>
    </source>
</evidence>
<evidence type="ECO:0000256" key="3">
    <source>
        <dbReference type="ARBA" id="ARBA00022692"/>
    </source>
</evidence>
<evidence type="ECO:0000256" key="5">
    <source>
        <dbReference type="ARBA" id="ARBA00022989"/>
    </source>
</evidence>
<dbReference type="AlphaFoldDB" id="A0A6N7XYG1"/>
<dbReference type="Pfam" id="PF01569">
    <property type="entry name" value="PAP2"/>
    <property type="match status" value="1"/>
</dbReference>
<dbReference type="RefSeq" id="WP_154440014.1">
    <property type="nucleotide sequence ID" value="NZ_VUNQ01000016.1"/>
</dbReference>
<keyword evidence="5 7" id="KW-1133">Transmembrane helix</keyword>
<proteinExistence type="predicted"/>
<keyword evidence="3 7" id="KW-0812">Transmembrane</keyword>
<dbReference type="Gene3D" id="1.20.144.10">
    <property type="entry name" value="Phosphatidic acid phosphatase type 2/haloperoxidase"/>
    <property type="match status" value="1"/>
</dbReference>
<feature type="domain" description="Phosphatidic acid phosphatase type 2/haloperoxidase" evidence="8">
    <location>
        <begin position="58"/>
        <end position="168"/>
    </location>
</feature>
<keyword evidence="2" id="KW-1003">Cell membrane</keyword>
<feature type="transmembrane region" description="Helical" evidence="7">
    <location>
        <begin position="153"/>
        <end position="176"/>
    </location>
</feature>
<evidence type="ECO:0000256" key="7">
    <source>
        <dbReference type="SAM" id="Phobius"/>
    </source>
</evidence>
<dbReference type="PANTHER" id="PTHR14969">
    <property type="entry name" value="SPHINGOSINE-1-PHOSPHATE PHOSPHOHYDROLASE"/>
    <property type="match status" value="1"/>
</dbReference>
<dbReference type="InterPro" id="IPR000326">
    <property type="entry name" value="PAP2/HPO"/>
</dbReference>
<feature type="transmembrane region" description="Helical" evidence="7">
    <location>
        <begin position="32"/>
        <end position="52"/>
    </location>
</feature>
<keyword evidence="6 7" id="KW-0472">Membrane</keyword>
<dbReference type="GO" id="GO:0005886">
    <property type="term" value="C:plasma membrane"/>
    <property type="evidence" value="ECO:0007669"/>
    <property type="project" value="UniProtKB-SubCell"/>
</dbReference>
<dbReference type="SUPFAM" id="SSF48317">
    <property type="entry name" value="Acid phosphatase/Vanadium-dependent haloperoxidase"/>
    <property type="match status" value="1"/>
</dbReference>
<feature type="transmembrane region" description="Helical" evidence="7">
    <location>
        <begin position="127"/>
        <end position="147"/>
    </location>
</feature>
<evidence type="ECO:0000256" key="4">
    <source>
        <dbReference type="ARBA" id="ARBA00022801"/>
    </source>
</evidence>
<comment type="subcellular location">
    <subcellularLocation>
        <location evidence="1">Cell membrane</location>
        <topology evidence="1">Multi-pass membrane protein</topology>
    </subcellularLocation>
</comment>
<name>A0A6N7XYG1_9FIRM</name>
<accession>A0A6N7XYG1</accession>
<sequence length="185" mass="20609">MKDKLKKFDDFLINLINTKMSHKYLDTIMSRATNLGGVIFSSLLVIILILIGSSHIKLMGFELLGVLAISQIIVHTLKMLLSRERPYNIIEHLNTFGIDLKDYSFPSGHTTASFSMAVTIALNIPRLSILVFIIAIVVGVSRIYLGVHYPTDVAAGMFVGCFTSILVHFYLLEFVYNIAEALGLK</sequence>